<gene>
    <name evidence="1" type="ORF">PAHAL_6G144200</name>
</gene>
<evidence type="ECO:0000313" key="1">
    <source>
        <dbReference type="EMBL" id="PVH36696.1"/>
    </source>
</evidence>
<name>A0A2T8IGG0_9POAL</name>
<dbReference type="EMBL" id="CM008051">
    <property type="protein sequence ID" value="PVH36696.1"/>
    <property type="molecule type" value="Genomic_DNA"/>
</dbReference>
<dbReference type="Proteomes" id="UP000243499">
    <property type="component" value="Chromosome 6"/>
</dbReference>
<protein>
    <submittedName>
        <fullName evidence="1">Uncharacterized protein</fullName>
    </submittedName>
</protein>
<sequence length="64" mass="7122">MTPMTAFPEVTRLYSDCTVTVSLEGNGYGSYGRFSRGETAIFRLHSDGVLGRKWLRLLRPISPG</sequence>
<dbReference type="Gramene" id="PVH36696">
    <property type="protein sequence ID" value="PVH36696"/>
    <property type="gene ID" value="PAHAL_6G144200"/>
</dbReference>
<organism evidence="1">
    <name type="scientific">Panicum hallii</name>
    <dbReference type="NCBI Taxonomy" id="206008"/>
    <lineage>
        <taxon>Eukaryota</taxon>
        <taxon>Viridiplantae</taxon>
        <taxon>Streptophyta</taxon>
        <taxon>Embryophyta</taxon>
        <taxon>Tracheophyta</taxon>
        <taxon>Spermatophyta</taxon>
        <taxon>Magnoliopsida</taxon>
        <taxon>Liliopsida</taxon>
        <taxon>Poales</taxon>
        <taxon>Poaceae</taxon>
        <taxon>PACMAD clade</taxon>
        <taxon>Panicoideae</taxon>
        <taxon>Panicodae</taxon>
        <taxon>Paniceae</taxon>
        <taxon>Panicinae</taxon>
        <taxon>Panicum</taxon>
        <taxon>Panicum sect. Panicum</taxon>
    </lineage>
</organism>
<accession>A0A2T8IGG0</accession>
<reference evidence="1" key="1">
    <citation type="submission" date="2018-04" db="EMBL/GenBank/DDBJ databases">
        <title>WGS assembly of Panicum hallii.</title>
        <authorList>
            <person name="Lovell J."/>
            <person name="Jenkins J."/>
            <person name="Lowry D."/>
            <person name="Mamidi S."/>
            <person name="Sreedasyam A."/>
            <person name="Weng X."/>
            <person name="Barry K."/>
            <person name="Bonette J."/>
            <person name="Campitelli B."/>
            <person name="Daum C."/>
            <person name="Gordon S."/>
            <person name="Gould B."/>
            <person name="Lipzen A."/>
            <person name="Macqueen A."/>
            <person name="Palacio-Mejia J."/>
            <person name="Plott C."/>
            <person name="Shakirov E."/>
            <person name="Shu S."/>
            <person name="Yoshinaga Y."/>
            <person name="Zane M."/>
            <person name="Rokhsar D."/>
            <person name="Grimwood J."/>
            <person name="Schmutz J."/>
            <person name="Juenger T."/>
        </authorList>
    </citation>
    <scope>NUCLEOTIDE SEQUENCE [LARGE SCALE GENOMIC DNA]</scope>
    <source>
        <strain evidence="1">FIL2</strain>
    </source>
</reference>
<dbReference type="AlphaFoldDB" id="A0A2T8IGG0"/>
<proteinExistence type="predicted"/>